<accession>A0ACC0XZG1</accession>
<comment type="caution">
    <text evidence="1">The sequence shown here is derived from an EMBL/GenBank/DDBJ whole genome shotgun (WGS) entry which is preliminary data.</text>
</comment>
<evidence type="ECO:0000313" key="1">
    <source>
        <dbReference type="EMBL" id="KAJ0027533.1"/>
    </source>
</evidence>
<name>A0ACC0XZG1_9ROSI</name>
<keyword evidence="2" id="KW-1185">Reference proteome</keyword>
<organism evidence="1 2">
    <name type="scientific">Pistacia integerrima</name>
    <dbReference type="NCBI Taxonomy" id="434235"/>
    <lineage>
        <taxon>Eukaryota</taxon>
        <taxon>Viridiplantae</taxon>
        <taxon>Streptophyta</taxon>
        <taxon>Embryophyta</taxon>
        <taxon>Tracheophyta</taxon>
        <taxon>Spermatophyta</taxon>
        <taxon>Magnoliopsida</taxon>
        <taxon>eudicotyledons</taxon>
        <taxon>Gunneridae</taxon>
        <taxon>Pentapetalae</taxon>
        <taxon>rosids</taxon>
        <taxon>malvids</taxon>
        <taxon>Sapindales</taxon>
        <taxon>Anacardiaceae</taxon>
        <taxon>Pistacia</taxon>
    </lineage>
</organism>
<protein>
    <submittedName>
        <fullName evidence="1">Uncharacterized protein</fullName>
    </submittedName>
</protein>
<dbReference type="EMBL" id="CM047744">
    <property type="protein sequence ID" value="KAJ0027533.1"/>
    <property type="molecule type" value="Genomic_DNA"/>
</dbReference>
<proteinExistence type="predicted"/>
<evidence type="ECO:0000313" key="2">
    <source>
        <dbReference type="Proteomes" id="UP001163603"/>
    </source>
</evidence>
<reference evidence="2" key="1">
    <citation type="journal article" date="2023" name="G3 (Bethesda)">
        <title>Genome assembly and association tests identify interacting loci associated with vigor, precocity, and sex in interspecific pistachio rootstocks.</title>
        <authorList>
            <person name="Palmer W."/>
            <person name="Jacygrad E."/>
            <person name="Sagayaradj S."/>
            <person name="Cavanaugh K."/>
            <person name="Han R."/>
            <person name="Bertier L."/>
            <person name="Beede B."/>
            <person name="Kafkas S."/>
            <person name="Golino D."/>
            <person name="Preece J."/>
            <person name="Michelmore R."/>
        </authorList>
    </citation>
    <scope>NUCLEOTIDE SEQUENCE [LARGE SCALE GENOMIC DNA]</scope>
</reference>
<sequence length="367" mass="40779">MAQPSSLLQPAPPAPNAYSSPVSVIGPQFCAPYPVDLSIVRKVLTLSDGNFAVTDVNGNMLFKVKGKVLSLHDNRVLLDSAGNPLVTIRRKIMSLHEKWHVFRGESTDFKDLLFTVGRSSVIQLKTTLNVYLASNTKEDVCDFKVKGSWLERACVVYAGESSTIVAQMHKKHTVGSVLVGKDKFMVTVYPNIDYAFIVALIVILDAINADDDVDVRPLNLHSHQRRVLLDGAGNPIATLRQKVMTAHYKWQVFKGESTEAEDLLFSAKTSSILQLKTKLDVFLGSNTKEVCDFKVKSSWLDRSCVIYARDADTIIAQMHKKHTAESILIGKEKDNFMVTVYPNIDYAFIVALIVILDEINHAGQNQN</sequence>
<dbReference type="Proteomes" id="UP001163603">
    <property type="component" value="Chromosome 9"/>
</dbReference>
<gene>
    <name evidence="1" type="ORF">Pint_35001</name>
</gene>